<dbReference type="InterPro" id="IPR011029">
    <property type="entry name" value="DEATH-like_dom_sf"/>
</dbReference>
<sequence length="312" mass="35612">MTTLDTEIRKLQPVELCTLSQILNQTDSWKKLMAIVPKDTAENHYVFNNEHFIMIEQAIRQQQRSGADIFLSEWSTLNKNRPTCRSMLELLIKAKLFRAADYLAVNILKSDPPKRPKSGPAAEIDLSDKALEELLKKNQAENLKTECQLTEDIKTSWSLNFTEKSINIVDDRREKIEKNMDQYDLVKFSGDKSDLMKFSVSDKETIKELPNQMSDLMKFSNIKLTDDPELRSYVLQEARSEDIPLCVRENAFHSGKIILSETETSEHSTSMDSSDIIQSSISSDQVNLPNVSQNVIPIMVLEYNGNKDKSAT</sequence>
<dbReference type="CDD" id="cd08308">
    <property type="entry name" value="Death_Tube"/>
    <property type="match status" value="1"/>
</dbReference>
<feature type="domain" description="Tube Death" evidence="1">
    <location>
        <begin position="5"/>
        <end position="126"/>
    </location>
</feature>
<dbReference type="GeneID" id="105361279"/>
<gene>
    <name evidence="3" type="primary">LOC105361279</name>
</gene>
<dbReference type="InterPro" id="IPR029397">
    <property type="entry name" value="Tube_Death"/>
</dbReference>
<dbReference type="CTD" id="7275"/>
<dbReference type="Proteomes" id="UP000695007">
    <property type="component" value="Unplaced"/>
</dbReference>
<dbReference type="AlphaFoldDB" id="A0AAJ6YER9"/>
<dbReference type="KEGG" id="csol:105361279"/>
<dbReference type="Gene3D" id="1.10.533.10">
    <property type="entry name" value="Death Domain, Fas"/>
    <property type="match status" value="1"/>
</dbReference>
<organism evidence="2 3">
    <name type="scientific">Ceratosolen solmsi marchali</name>
    <dbReference type="NCBI Taxonomy" id="326594"/>
    <lineage>
        <taxon>Eukaryota</taxon>
        <taxon>Metazoa</taxon>
        <taxon>Ecdysozoa</taxon>
        <taxon>Arthropoda</taxon>
        <taxon>Hexapoda</taxon>
        <taxon>Insecta</taxon>
        <taxon>Pterygota</taxon>
        <taxon>Neoptera</taxon>
        <taxon>Endopterygota</taxon>
        <taxon>Hymenoptera</taxon>
        <taxon>Apocrita</taxon>
        <taxon>Proctotrupomorpha</taxon>
        <taxon>Chalcidoidea</taxon>
        <taxon>Agaonidae</taxon>
        <taxon>Agaoninae</taxon>
        <taxon>Ceratosolen</taxon>
    </lineage>
</organism>
<name>A0AAJ6YER9_9HYME</name>
<evidence type="ECO:0000313" key="2">
    <source>
        <dbReference type="Proteomes" id="UP000695007"/>
    </source>
</evidence>
<evidence type="ECO:0000259" key="1">
    <source>
        <dbReference type="Pfam" id="PF14786"/>
    </source>
</evidence>
<accession>A0AAJ6YER9</accession>
<keyword evidence="2" id="KW-1185">Reference proteome</keyword>
<dbReference type="Pfam" id="PF14786">
    <property type="entry name" value="Death_2"/>
    <property type="match status" value="1"/>
</dbReference>
<dbReference type="RefSeq" id="XP_011496704.1">
    <property type="nucleotide sequence ID" value="XM_011498402.1"/>
</dbReference>
<reference evidence="3" key="1">
    <citation type="submission" date="2025-08" db="UniProtKB">
        <authorList>
            <consortium name="RefSeq"/>
        </authorList>
    </citation>
    <scope>IDENTIFICATION</scope>
</reference>
<protein>
    <submittedName>
        <fullName evidence="3">Protein Tube</fullName>
    </submittedName>
</protein>
<evidence type="ECO:0000313" key="3">
    <source>
        <dbReference type="RefSeq" id="XP_011496704.1"/>
    </source>
</evidence>
<proteinExistence type="predicted"/>
<dbReference type="SUPFAM" id="SSF47986">
    <property type="entry name" value="DEATH domain"/>
    <property type="match status" value="1"/>
</dbReference>